<dbReference type="PANTHER" id="PTHR33018">
    <property type="entry name" value="OS10G0338966 PROTEIN-RELATED"/>
    <property type="match status" value="1"/>
</dbReference>
<reference evidence="2" key="1">
    <citation type="journal article" date="2019" name="Nat. Commun.">
        <title>The genome of broomcorn millet.</title>
        <authorList>
            <person name="Zou C."/>
            <person name="Miki D."/>
            <person name="Li D."/>
            <person name="Tang Q."/>
            <person name="Xiao L."/>
            <person name="Rajput S."/>
            <person name="Deng P."/>
            <person name="Jia W."/>
            <person name="Huang R."/>
            <person name="Zhang M."/>
            <person name="Sun Y."/>
            <person name="Hu J."/>
            <person name="Fu X."/>
            <person name="Schnable P.S."/>
            <person name="Li F."/>
            <person name="Zhang H."/>
            <person name="Feng B."/>
            <person name="Zhu X."/>
            <person name="Liu R."/>
            <person name="Schnable J.C."/>
            <person name="Zhu J.-K."/>
            <person name="Zhang H."/>
        </authorList>
    </citation>
    <scope>NUCLEOTIDE SEQUENCE [LARGE SCALE GENOMIC DNA]</scope>
</reference>
<protein>
    <submittedName>
        <fullName evidence="1">Uncharacterized protein</fullName>
    </submittedName>
</protein>
<accession>A0A3L6PI39</accession>
<keyword evidence="2" id="KW-1185">Reference proteome</keyword>
<proteinExistence type="predicted"/>
<gene>
    <name evidence="1" type="ORF">C2845_PM18G03080</name>
</gene>
<evidence type="ECO:0000313" key="1">
    <source>
        <dbReference type="EMBL" id="RLM58441.1"/>
    </source>
</evidence>
<dbReference type="AlphaFoldDB" id="A0A3L6PI39"/>
<dbReference type="EMBL" id="PQIB02000017">
    <property type="protein sequence ID" value="RLM58441.1"/>
    <property type="molecule type" value="Genomic_DNA"/>
</dbReference>
<dbReference type="PANTHER" id="PTHR33018:SF34">
    <property type="entry name" value="OS02G0472350 PROTEIN"/>
    <property type="match status" value="1"/>
</dbReference>
<dbReference type="OrthoDB" id="995128at2759"/>
<comment type="caution">
    <text evidence="1">The sequence shown here is derived from an EMBL/GenBank/DDBJ whole genome shotgun (WGS) entry which is preliminary data.</text>
</comment>
<evidence type="ECO:0000313" key="2">
    <source>
        <dbReference type="Proteomes" id="UP000275267"/>
    </source>
</evidence>
<name>A0A3L6PI39_PANMI</name>
<organism evidence="1 2">
    <name type="scientific">Panicum miliaceum</name>
    <name type="common">Proso millet</name>
    <name type="synonym">Broomcorn millet</name>
    <dbReference type="NCBI Taxonomy" id="4540"/>
    <lineage>
        <taxon>Eukaryota</taxon>
        <taxon>Viridiplantae</taxon>
        <taxon>Streptophyta</taxon>
        <taxon>Embryophyta</taxon>
        <taxon>Tracheophyta</taxon>
        <taxon>Spermatophyta</taxon>
        <taxon>Magnoliopsida</taxon>
        <taxon>Liliopsida</taxon>
        <taxon>Poales</taxon>
        <taxon>Poaceae</taxon>
        <taxon>PACMAD clade</taxon>
        <taxon>Panicoideae</taxon>
        <taxon>Panicodae</taxon>
        <taxon>Paniceae</taxon>
        <taxon>Panicinae</taxon>
        <taxon>Panicum</taxon>
        <taxon>Panicum sect. Panicum</taxon>
    </lineage>
</organism>
<dbReference type="Proteomes" id="UP000275267">
    <property type="component" value="Unassembled WGS sequence"/>
</dbReference>
<sequence length="167" mass="19545">MKRCQLRLRKRPRRQLPVGPNEVNKMPKGRSLIIKLDELGELVAPISVMGPYKSSIGVVVRENVPIRYKYWNAKDKTCVVPDSVKEICWGKLKEKFIFPEGSEALARRRALFLMGNSFRYFKFTLNKHVKNKTEPDWENLANQQLFWEEFVMYKMSEESQANSTTNS</sequence>